<evidence type="ECO:0000256" key="1">
    <source>
        <dbReference type="ARBA" id="ARBA00004196"/>
    </source>
</evidence>
<keyword evidence="11" id="KW-0812">Transmembrane</keyword>
<dbReference type="EMBL" id="WHUW01000005">
    <property type="protein sequence ID" value="KAF8446364.1"/>
    <property type="molecule type" value="Genomic_DNA"/>
</dbReference>
<reference evidence="13" key="1">
    <citation type="submission" date="2019-10" db="EMBL/GenBank/DDBJ databases">
        <authorList>
            <consortium name="DOE Joint Genome Institute"/>
            <person name="Kuo A."/>
            <person name="Miyauchi S."/>
            <person name="Kiss E."/>
            <person name="Drula E."/>
            <person name="Kohler A."/>
            <person name="Sanchez-Garcia M."/>
            <person name="Andreopoulos B."/>
            <person name="Barry K.W."/>
            <person name="Bonito G."/>
            <person name="Buee M."/>
            <person name="Carver A."/>
            <person name="Chen C."/>
            <person name="Cichocki N."/>
            <person name="Clum A."/>
            <person name="Culley D."/>
            <person name="Crous P.W."/>
            <person name="Fauchery L."/>
            <person name="Girlanda M."/>
            <person name="Hayes R."/>
            <person name="Keri Z."/>
            <person name="LaButti K."/>
            <person name="Lipzen A."/>
            <person name="Lombard V."/>
            <person name="Magnuson J."/>
            <person name="Maillard F."/>
            <person name="Morin E."/>
            <person name="Murat C."/>
            <person name="Nolan M."/>
            <person name="Ohm R."/>
            <person name="Pangilinan J."/>
            <person name="Pereira M."/>
            <person name="Perotto S."/>
            <person name="Peter M."/>
            <person name="Riley R."/>
            <person name="Sitrit Y."/>
            <person name="Stielow B."/>
            <person name="Szollosi G."/>
            <person name="Zifcakova L."/>
            <person name="Stursova M."/>
            <person name="Spatafora J.W."/>
            <person name="Tedersoo L."/>
            <person name="Vaario L.-M."/>
            <person name="Yamada A."/>
            <person name="Yan M."/>
            <person name="Wang P."/>
            <person name="Xu J."/>
            <person name="Bruns T."/>
            <person name="Baldrian P."/>
            <person name="Vilgalys R."/>
            <person name="Henrissat B."/>
            <person name="Grigoriev I.V."/>
            <person name="Hibbett D."/>
            <person name="Nagy L.G."/>
            <person name="Martin F.M."/>
        </authorList>
    </citation>
    <scope>NUCLEOTIDE SEQUENCE</scope>
    <source>
        <strain evidence="13">BED1</strain>
    </source>
</reference>
<evidence type="ECO:0000256" key="6">
    <source>
        <dbReference type="ARBA" id="ARBA00023136"/>
    </source>
</evidence>
<comment type="caution">
    <text evidence="13">The sequence shown here is derived from an EMBL/GenBank/DDBJ whole genome shotgun (WGS) entry which is preliminary data.</text>
</comment>
<dbReference type="SUPFAM" id="SSF51445">
    <property type="entry name" value="(Trans)glycosidases"/>
    <property type="match status" value="1"/>
</dbReference>
<evidence type="ECO:0000313" key="14">
    <source>
        <dbReference type="Proteomes" id="UP001194468"/>
    </source>
</evidence>
<dbReference type="GO" id="GO:0005886">
    <property type="term" value="C:plasma membrane"/>
    <property type="evidence" value="ECO:0007669"/>
    <property type="project" value="UniProtKB-SubCell"/>
</dbReference>
<feature type="signal peptide" evidence="10">
    <location>
        <begin position="1"/>
        <end position="21"/>
    </location>
</feature>
<dbReference type="PANTHER" id="PTHR31468">
    <property type="entry name" value="1,3-BETA-GLUCANOSYLTRANSFERASE GAS1"/>
    <property type="match status" value="1"/>
</dbReference>
<evidence type="ECO:0000256" key="10">
    <source>
        <dbReference type="RuleBase" id="RU361209"/>
    </source>
</evidence>
<keyword evidence="14" id="KW-1185">Reference proteome</keyword>
<dbReference type="GO" id="GO:0031505">
    <property type="term" value="P:fungal-type cell wall organization"/>
    <property type="evidence" value="ECO:0007669"/>
    <property type="project" value="TreeGrafter"/>
</dbReference>
<feature type="domain" description="X8" evidence="12">
    <location>
        <begin position="392"/>
        <end position="495"/>
    </location>
</feature>
<evidence type="ECO:0000256" key="9">
    <source>
        <dbReference type="ARBA" id="ARBA00023288"/>
    </source>
</evidence>
<keyword evidence="13" id="KW-0378">Hydrolase</keyword>
<keyword evidence="7" id="KW-1015">Disulfide bond</keyword>
<dbReference type="GO" id="GO:0042124">
    <property type="term" value="F:1,3-beta-glucanosyltransferase activity"/>
    <property type="evidence" value="ECO:0007669"/>
    <property type="project" value="TreeGrafter"/>
</dbReference>
<evidence type="ECO:0000256" key="7">
    <source>
        <dbReference type="ARBA" id="ARBA00023157"/>
    </source>
</evidence>
<comment type="function">
    <text evidence="10">Splits internally a 1,3-beta-glucan molecule and transfers the newly generated reducing end (the donor) to the non-reducing end of another 1,3-beta-glucan molecule (the acceptor) forming a 1,3-beta linkage, resulting in the elongation of 1,3-beta-glucan chains in the cell wall.</text>
</comment>
<keyword evidence="6 10" id="KW-0472">Membrane</keyword>
<name>A0AAD4C2X0_BOLED</name>
<accession>A0AAD4C2X0</accession>
<keyword evidence="10" id="KW-0808">Transferase</keyword>
<protein>
    <recommendedName>
        <fullName evidence="10">1,3-beta-glucanosyltransferase</fullName>
        <ecNumber evidence="10">2.4.1.-</ecNumber>
    </recommendedName>
</protein>
<dbReference type="Proteomes" id="UP001194468">
    <property type="component" value="Unassembled WGS sequence"/>
</dbReference>
<evidence type="ECO:0000259" key="12">
    <source>
        <dbReference type="SMART" id="SM00768"/>
    </source>
</evidence>
<dbReference type="GO" id="GO:0098552">
    <property type="term" value="C:side of membrane"/>
    <property type="evidence" value="ECO:0007669"/>
    <property type="project" value="UniProtKB-KW"/>
</dbReference>
<evidence type="ECO:0000256" key="11">
    <source>
        <dbReference type="SAM" id="Phobius"/>
    </source>
</evidence>
<comment type="subcellular location">
    <subcellularLocation>
        <location evidence="1">Cell envelope</location>
    </subcellularLocation>
    <subcellularLocation>
        <location evidence="10">Cell membrane</location>
        <topology evidence="10">Lipid-anchor</topology>
        <topology evidence="10">GPI-anchor</topology>
    </subcellularLocation>
    <subcellularLocation>
        <location evidence="2">Membrane</location>
        <topology evidence="2">Lipid-anchor</topology>
        <topology evidence="2">GPI-anchor</topology>
    </subcellularLocation>
</comment>
<keyword evidence="8" id="KW-0325">Glycoprotein</keyword>
<dbReference type="Gene3D" id="3.20.20.80">
    <property type="entry name" value="Glycosidases"/>
    <property type="match status" value="1"/>
</dbReference>
<keyword evidence="4 10" id="KW-0336">GPI-anchor</keyword>
<evidence type="ECO:0000256" key="3">
    <source>
        <dbReference type="ARBA" id="ARBA00007528"/>
    </source>
</evidence>
<sequence length="553" mass="57007">MRPRVVASLALVGAILSGVQAIQTVSRAGRYLYTADGNRFYIKGVAYQEQGVCQAVAGSNNPFLEPITYVDPLSNGTTCQRDLPYLQQLGVNTIRAYSVNSALNHDTCMQLFSNAGIYTIIDLSLPVNGSIDRSSPAWTTALLDQYVETIQIFSKYDNVLAFNVGNEVVTAVNETAAATFVKAAARDTKAYLNSIKSTALVGYASIDGDPSLVLPLAEYLSCDPSGSNSGATAIDLYGLNNYRWVGNSSYQVAYAPIEALYSAYNVPAYFSEFGSPTNPVTSWDEVGSLLSSQLSPVWSGGIAFSYFPATSAGGNFGIVSISADGSTVTVNQNFNNLKTQYAQALPPNSPSQSAAGSTSYPACPQQNSTLLASTTLPATPNLAACTCLEQNLSCQFTPATSNYSAIVGALVDYGCSALGQMGGNCNPISANGQTGVYGAVSGCDPTVMLSWVMSQYYLANNDNAQACSFGGNGTVNTHAPSSSSAANAAASSCLASATGTSVPTLPSGSSAGSSGSSGSTPGTSGAAALDTNVFASVLMVVMIGVVSGIWALA</sequence>
<dbReference type="EC" id="2.4.1.-" evidence="10"/>
<keyword evidence="9 10" id="KW-0449">Lipoprotein</keyword>
<evidence type="ECO:0000313" key="13">
    <source>
        <dbReference type="EMBL" id="KAF8446364.1"/>
    </source>
</evidence>
<dbReference type="Pfam" id="PF03198">
    <property type="entry name" value="Glyco_hydro_72"/>
    <property type="match status" value="1"/>
</dbReference>
<proteinExistence type="inferred from homology"/>
<dbReference type="PANTHER" id="PTHR31468:SF2">
    <property type="entry name" value="1,3-BETA-GLUCANOSYLTRANSFERASE GAS1"/>
    <property type="match status" value="1"/>
</dbReference>
<reference evidence="13" key="2">
    <citation type="journal article" date="2020" name="Nat. Commun.">
        <title>Large-scale genome sequencing of mycorrhizal fungi provides insights into the early evolution of symbiotic traits.</title>
        <authorList>
            <person name="Miyauchi S."/>
            <person name="Kiss E."/>
            <person name="Kuo A."/>
            <person name="Drula E."/>
            <person name="Kohler A."/>
            <person name="Sanchez-Garcia M."/>
            <person name="Morin E."/>
            <person name="Andreopoulos B."/>
            <person name="Barry K.W."/>
            <person name="Bonito G."/>
            <person name="Buee M."/>
            <person name="Carver A."/>
            <person name="Chen C."/>
            <person name="Cichocki N."/>
            <person name="Clum A."/>
            <person name="Culley D."/>
            <person name="Crous P.W."/>
            <person name="Fauchery L."/>
            <person name="Girlanda M."/>
            <person name="Hayes R.D."/>
            <person name="Keri Z."/>
            <person name="LaButti K."/>
            <person name="Lipzen A."/>
            <person name="Lombard V."/>
            <person name="Magnuson J."/>
            <person name="Maillard F."/>
            <person name="Murat C."/>
            <person name="Nolan M."/>
            <person name="Ohm R.A."/>
            <person name="Pangilinan J."/>
            <person name="Pereira M.F."/>
            <person name="Perotto S."/>
            <person name="Peter M."/>
            <person name="Pfister S."/>
            <person name="Riley R."/>
            <person name="Sitrit Y."/>
            <person name="Stielow J.B."/>
            <person name="Szollosi G."/>
            <person name="Zifcakova L."/>
            <person name="Stursova M."/>
            <person name="Spatafora J.W."/>
            <person name="Tedersoo L."/>
            <person name="Vaario L.M."/>
            <person name="Yamada A."/>
            <person name="Yan M."/>
            <person name="Wang P."/>
            <person name="Xu J."/>
            <person name="Bruns T."/>
            <person name="Baldrian P."/>
            <person name="Vilgalys R."/>
            <person name="Dunand C."/>
            <person name="Henrissat B."/>
            <person name="Grigoriev I.V."/>
            <person name="Hibbett D."/>
            <person name="Nagy L.G."/>
            <person name="Martin F.M."/>
        </authorList>
    </citation>
    <scope>NUCLEOTIDE SEQUENCE</scope>
    <source>
        <strain evidence="13">BED1</strain>
    </source>
</reference>
<dbReference type="Pfam" id="PF07983">
    <property type="entry name" value="X8"/>
    <property type="match status" value="1"/>
</dbReference>
<dbReference type="Gene3D" id="1.20.58.1040">
    <property type="match status" value="1"/>
</dbReference>
<organism evidence="13 14">
    <name type="scientific">Boletus edulis BED1</name>
    <dbReference type="NCBI Taxonomy" id="1328754"/>
    <lineage>
        <taxon>Eukaryota</taxon>
        <taxon>Fungi</taxon>
        <taxon>Dikarya</taxon>
        <taxon>Basidiomycota</taxon>
        <taxon>Agaricomycotina</taxon>
        <taxon>Agaricomycetes</taxon>
        <taxon>Agaricomycetidae</taxon>
        <taxon>Boletales</taxon>
        <taxon>Boletineae</taxon>
        <taxon>Boletaceae</taxon>
        <taxon>Boletoideae</taxon>
        <taxon>Boletus</taxon>
    </lineage>
</organism>
<dbReference type="SMART" id="SM00768">
    <property type="entry name" value="X8"/>
    <property type="match status" value="1"/>
</dbReference>
<dbReference type="InterPro" id="IPR012946">
    <property type="entry name" value="X8"/>
</dbReference>
<feature type="chain" id="PRO_5041783382" description="1,3-beta-glucanosyltransferase" evidence="10">
    <location>
        <begin position="22"/>
        <end position="553"/>
    </location>
</feature>
<evidence type="ECO:0000256" key="8">
    <source>
        <dbReference type="ARBA" id="ARBA00023180"/>
    </source>
</evidence>
<comment type="similarity">
    <text evidence="3 10">Belongs to the glycosyl hydrolase 72 family.</text>
</comment>
<keyword evidence="5 10" id="KW-0732">Signal</keyword>
<evidence type="ECO:0000256" key="5">
    <source>
        <dbReference type="ARBA" id="ARBA00022729"/>
    </source>
</evidence>
<dbReference type="AlphaFoldDB" id="A0AAD4C2X0"/>
<keyword evidence="11" id="KW-1133">Transmembrane helix</keyword>
<feature type="transmembrane region" description="Helical" evidence="11">
    <location>
        <begin position="533"/>
        <end position="552"/>
    </location>
</feature>
<dbReference type="InterPro" id="IPR004886">
    <property type="entry name" value="Glucanosyltransferase"/>
</dbReference>
<dbReference type="GO" id="GO:0071970">
    <property type="term" value="P:fungal-type cell wall (1-&gt;3)-beta-D-glucan biosynthetic process"/>
    <property type="evidence" value="ECO:0007669"/>
    <property type="project" value="TreeGrafter"/>
</dbReference>
<gene>
    <name evidence="13" type="ORF">L210DRAFT_3475066</name>
</gene>
<dbReference type="GO" id="GO:0016787">
    <property type="term" value="F:hydrolase activity"/>
    <property type="evidence" value="ECO:0007669"/>
    <property type="project" value="UniProtKB-KW"/>
</dbReference>
<evidence type="ECO:0000256" key="4">
    <source>
        <dbReference type="ARBA" id="ARBA00022622"/>
    </source>
</evidence>
<evidence type="ECO:0000256" key="2">
    <source>
        <dbReference type="ARBA" id="ARBA00004589"/>
    </source>
</evidence>
<dbReference type="InterPro" id="IPR017853">
    <property type="entry name" value="GH"/>
</dbReference>